<keyword evidence="2" id="KW-0378">Hydrolase</keyword>
<dbReference type="SUPFAM" id="SSF52141">
    <property type="entry name" value="Uracil-DNA glycosylase-like"/>
    <property type="match status" value="1"/>
</dbReference>
<keyword evidence="1" id="KW-0227">DNA damage</keyword>
<dbReference type="RefSeq" id="WP_141818748.1">
    <property type="nucleotide sequence ID" value="NZ_BAAAIL010000002.1"/>
</dbReference>
<organism evidence="5 6">
    <name type="scientific">Ornithinimicrobium humiphilum</name>
    <dbReference type="NCBI Taxonomy" id="125288"/>
    <lineage>
        <taxon>Bacteria</taxon>
        <taxon>Bacillati</taxon>
        <taxon>Actinomycetota</taxon>
        <taxon>Actinomycetes</taxon>
        <taxon>Micrococcales</taxon>
        <taxon>Ornithinimicrobiaceae</taxon>
        <taxon>Ornithinimicrobium</taxon>
    </lineage>
</organism>
<dbReference type="AlphaFoldDB" id="A0A543KQC5"/>
<dbReference type="EMBL" id="VFPU01000001">
    <property type="protein sequence ID" value="TQM97257.1"/>
    <property type="molecule type" value="Genomic_DNA"/>
</dbReference>
<dbReference type="PANTHER" id="PTHR12159:SF9">
    <property type="entry name" value="G_T MISMATCH-SPECIFIC THYMINE DNA GLYCOSYLASE"/>
    <property type="match status" value="1"/>
</dbReference>
<evidence type="ECO:0000313" key="5">
    <source>
        <dbReference type="EMBL" id="TQM97257.1"/>
    </source>
</evidence>
<dbReference type="GO" id="GO:0006285">
    <property type="term" value="P:base-excision repair, AP site formation"/>
    <property type="evidence" value="ECO:0007669"/>
    <property type="project" value="InterPro"/>
</dbReference>
<proteinExistence type="predicted"/>
<protein>
    <submittedName>
        <fullName evidence="5">G/U mismatch-specific uracil-DNA glycosylase</fullName>
    </submittedName>
</protein>
<dbReference type="InterPro" id="IPR005122">
    <property type="entry name" value="Uracil-DNA_glycosylase-like"/>
</dbReference>
<evidence type="ECO:0000256" key="1">
    <source>
        <dbReference type="ARBA" id="ARBA00022763"/>
    </source>
</evidence>
<dbReference type="InterPro" id="IPR015637">
    <property type="entry name" value="MUG/TDG"/>
</dbReference>
<dbReference type="CDD" id="cd10028">
    <property type="entry name" value="UDG-F2_TDG_MUG"/>
    <property type="match status" value="1"/>
</dbReference>
<comment type="caution">
    <text evidence="5">The sequence shown here is derived from an EMBL/GenBank/DDBJ whole genome shotgun (WGS) entry which is preliminary data.</text>
</comment>
<evidence type="ECO:0000256" key="2">
    <source>
        <dbReference type="ARBA" id="ARBA00022801"/>
    </source>
</evidence>
<dbReference type="GO" id="GO:0008263">
    <property type="term" value="F:pyrimidine-specific mismatch base pair DNA N-glycosylase activity"/>
    <property type="evidence" value="ECO:0007669"/>
    <property type="project" value="TreeGrafter"/>
</dbReference>
<dbReference type="InterPro" id="IPR036895">
    <property type="entry name" value="Uracil-DNA_glycosylase-like_sf"/>
</dbReference>
<accession>A0A543KQC5</accession>
<name>A0A543KQC5_9MICO</name>
<evidence type="ECO:0000259" key="4">
    <source>
        <dbReference type="Pfam" id="PF03167"/>
    </source>
</evidence>
<dbReference type="Pfam" id="PF03167">
    <property type="entry name" value="UDG"/>
    <property type="match status" value="1"/>
</dbReference>
<sequence>MAEAAPRRRFTREELEAFRDAEVPDLLPVEGSATPVRLLVVGINPGLWTAATSTHFAHPVNRFYPALLEAGIIARRIDPSAGMTDDDRAHLLARGIGITNLAPRATARADELTAQELRDGGRRLRATVARVRPAVVAVAGITAYRSAFGVRTARAGEQPEPLEGARLWVVPNPSGLNAHETVASLAAAYAEPARAAGVIP</sequence>
<reference evidence="5 6" key="1">
    <citation type="submission" date="2019-06" db="EMBL/GenBank/DDBJ databases">
        <title>Sequencing the genomes of 1000 actinobacteria strains.</title>
        <authorList>
            <person name="Klenk H.-P."/>
        </authorList>
    </citation>
    <scope>NUCLEOTIDE SEQUENCE [LARGE SCALE GENOMIC DNA]</scope>
    <source>
        <strain evidence="5 6">DSM 12362</strain>
    </source>
</reference>
<dbReference type="Gene3D" id="3.40.470.10">
    <property type="entry name" value="Uracil-DNA glycosylase-like domain"/>
    <property type="match status" value="1"/>
</dbReference>
<evidence type="ECO:0000256" key="3">
    <source>
        <dbReference type="ARBA" id="ARBA00023204"/>
    </source>
</evidence>
<dbReference type="Proteomes" id="UP000315133">
    <property type="component" value="Unassembled WGS sequence"/>
</dbReference>
<keyword evidence="3" id="KW-0234">DNA repair</keyword>
<gene>
    <name evidence="5" type="ORF">FB476_2161</name>
</gene>
<dbReference type="OrthoDB" id="9799921at2"/>
<dbReference type="PANTHER" id="PTHR12159">
    <property type="entry name" value="G/T AND G/U MISMATCH-SPECIFIC DNA GLYCOSYLASE"/>
    <property type="match status" value="1"/>
</dbReference>
<dbReference type="GO" id="GO:0004844">
    <property type="term" value="F:uracil DNA N-glycosylase activity"/>
    <property type="evidence" value="ECO:0007669"/>
    <property type="project" value="TreeGrafter"/>
</dbReference>
<keyword evidence="6" id="KW-1185">Reference proteome</keyword>
<evidence type="ECO:0000313" key="6">
    <source>
        <dbReference type="Proteomes" id="UP000315133"/>
    </source>
</evidence>
<feature type="domain" description="Uracil-DNA glycosylase-like" evidence="4">
    <location>
        <begin position="32"/>
        <end position="181"/>
    </location>
</feature>